<dbReference type="Proteomes" id="UP000030151">
    <property type="component" value="Unassembled WGS sequence"/>
</dbReference>
<dbReference type="HOGENOM" id="CLU_026450_5_0_1"/>
<dbReference type="Gene3D" id="3.30.559.10">
    <property type="entry name" value="Chloramphenicol acetyltransferase-like domain"/>
    <property type="match status" value="2"/>
</dbReference>
<feature type="domain" description="Trichothecene 3-O-acetyltransferase-like N-terminal" evidence="2">
    <location>
        <begin position="23"/>
        <end position="181"/>
    </location>
</feature>
<name>A0A014MXL4_9HYPO</name>
<evidence type="ECO:0000313" key="3">
    <source>
        <dbReference type="EMBL" id="EXU96207.1"/>
    </source>
</evidence>
<proteinExistence type="predicted"/>
<dbReference type="InterPro" id="IPR023213">
    <property type="entry name" value="CAT-like_dom_sf"/>
</dbReference>
<evidence type="ECO:0000259" key="2">
    <source>
        <dbReference type="Pfam" id="PF22664"/>
    </source>
</evidence>
<reference evidence="3 4" key="1">
    <citation type="submission" date="2014-02" db="EMBL/GenBank/DDBJ databases">
        <title>The genome sequence of the entomopathogenic fungus Metarhizium robertsii ARSEF 2575.</title>
        <authorList>
            <person name="Giuliano Garisto Donzelli B."/>
            <person name="Roe B.A."/>
            <person name="Macmil S.L."/>
            <person name="Krasnoff S.B."/>
            <person name="Gibson D.M."/>
        </authorList>
    </citation>
    <scope>NUCLEOTIDE SEQUENCE [LARGE SCALE GENOMIC DNA]</scope>
    <source>
        <strain evidence="3 4">ARSEF 2575</strain>
    </source>
</reference>
<dbReference type="PANTHER" id="PTHR31896:SF64">
    <property type="entry name" value="TRICHOTHECENE 3-O-ACETYLTRANSFERASE"/>
    <property type="match status" value="1"/>
</dbReference>
<dbReference type="PANTHER" id="PTHR31896">
    <property type="entry name" value="FAMILY REGULATORY PROTEIN, PUTATIVE (AFU_ORTHOLOGUE AFUA_3G14730)-RELATED"/>
    <property type="match status" value="1"/>
</dbReference>
<comment type="caution">
    <text evidence="3">The sequence shown here is derived from an EMBL/GenBank/DDBJ whole genome shotgun (WGS) entry which is preliminary data.</text>
</comment>
<dbReference type="GO" id="GO:0016740">
    <property type="term" value="F:transferase activity"/>
    <property type="evidence" value="ECO:0007669"/>
    <property type="project" value="UniProtKB-KW"/>
</dbReference>
<accession>A0A014MXL4</accession>
<evidence type="ECO:0000313" key="4">
    <source>
        <dbReference type="Proteomes" id="UP000030151"/>
    </source>
</evidence>
<dbReference type="EMBL" id="JELW01000053">
    <property type="protein sequence ID" value="EXU96207.1"/>
    <property type="molecule type" value="Genomic_DNA"/>
</dbReference>
<gene>
    <name evidence="3" type="ORF">X797_010707</name>
</gene>
<protein>
    <submittedName>
        <fullName evidence="3">Transferase family protein</fullName>
    </submittedName>
</protein>
<sequence length="463" mass="50287">MAHSPGAMDVCLDIFGQQPRLNIHTQICLCFAMPSHVAQSAIVSTLTSGLERLSASFPWVAGQVVVEGSSAGNTGVFKIKELRDIPYLAVKDLRTDVSAPTMAGLRQANFPMGMLNESVMAPRHTFPTADDDMSRNDPGSPVFLVQANFIVGGLVLTFLGQHQAMDMTGQGQMMRLLSKACHGESFTSDEKFSGNLQRQTVVPLLDNYHGGPELARHLATPATAPNRNGLDDGGEPARIVWESFSLDPTSLASIKSIAVKTLPSGSSYVSTDDALSAFIWQSIMRARLPRLPPDTETTFARAVDVRSYVDVPATYAGIVQNMTYTTYTLQELVALPLGAIASRLRAALEPDTTILPFHTRALATYLHGQADKSHVSPVSSLRVSVDVIVSSWAKTDSYALDFNLGLGNPEAVRRPWFTPLQSFVYFMPRKGDGEMALAVCLAEEDMERLKADEQFTTYAMHGG</sequence>
<dbReference type="InterPro" id="IPR051283">
    <property type="entry name" value="Sec_Metabolite_Acyltrans"/>
</dbReference>
<organism evidence="3 4">
    <name type="scientific">Metarhizium robertsii</name>
    <dbReference type="NCBI Taxonomy" id="568076"/>
    <lineage>
        <taxon>Eukaryota</taxon>
        <taxon>Fungi</taxon>
        <taxon>Dikarya</taxon>
        <taxon>Ascomycota</taxon>
        <taxon>Pezizomycotina</taxon>
        <taxon>Sordariomycetes</taxon>
        <taxon>Hypocreomycetidae</taxon>
        <taxon>Hypocreales</taxon>
        <taxon>Clavicipitaceae</taxon>
        <taxon>Metarhizium</taxon>
    </lineage>
</organism>
<dbReference type="eggNOG" id="ENOG502SHVS">
    <property type="taxonomic scope" value="Eukaryota"/>
</dbReference>
<dbReference type="InterPro" id="IPR054710">
    <property type="entry name" value="Tri101-like_N"/>
</dbReference>
<dbReference type="AlphaFoldDB" id="A0A014MXL4"/>
<evidence type="ECO:0000256" key="1">
    <source>
        <dbReference type="ARBA" id="ARBA00022679"/>
    </source>
</evidence>
<dbReference type="OrthoDB" id="1862401at2759"/>
<dbReference type="Pfam" id="PF22664">
    <property type="entry name" value="TRI-like_N"/>
    <property type="match status" value="1"/>
</dbReference>
<keyword evidence="1 3" id="KW-0808">Transferase</keyword>